<name>U9UGQ8_RHIID</name>
<proteinExistence type="predicted"/>
<accession>U9UGQ8</accession>
<gene>
    <name evidence="1" type="ORF">GLOINDRAFT_19472</name>
</gene>
<protein>
    <submittedName>
        <fullName evidence="1">Uncharacterized protein</fullName>
    </submittedName>
</protein>
<reference evidence="1" key="1">
    <citation type="submission" date="2013-07" db="EMBL/GenBank/DDBJ databases">
        <title>The genome of an arbuscular mycorrhizal fungus provides insights into the evolution of the oldest plant symbiosis.</title>
        <authorList>
            <consortium name="DOE Joint Genome Institute"/>
            <person name="Tisserant E."/>
            <person name="Malbreil M."/>
            <person name="Kuo A."/>
            <person name="Kohler A."/>
            <person name="Symeonidi A."/>
            <person name="Balestrini R."/>
            <person name="Charron P."/>
            <person name="Duensing N."/>
            <person name="Frei-dit-Frey N."/>
            <person name="Gianinazzi-Pearson V."/>
            <person name="Gilbert B."/>
            <person name="Handa Y."/>
            <person name="Hijri M."/>
            <person name="Kaul R."/>
            <person name="Kawaguchi M."/>
            <person name="Krajinski F."/>
            <person name="Lammers P."/>
            <person name="Lapierre D."/>
            <person name="Masclaux F.G."/>
            <person name="Murat C."/>
            <person name="Morin E."/>
            <person name="Ndikumana S."/>
            <person name="Pagni M."/>
            <person name="Petitpierre D."/>
            <person name="Requena N."/>
            <person name="Rosikiewicz P."/>
            <person name="Riley R."/>
            <person name="Saito K."/>
            <person name="San Clemente H."/>
            <person name="Shapiro H."/>
            <person name="van Tuinen D."/>
            <person name="Becard G."/>
            <person name="Bonfante P."/>
            <person name="Paszkowski U."/>
            <person name="Shachar-Hill Y."/>
            <person name="Young J.P."/>
            <person name="Sanders I.R."/>
            <person name="Henrissat B."/>
            <person name="Rensing S.A."/>
            <person name="Grigoriev I.V."/>
            <person name="Corradi N."/>
            <person name="Roux C."/>
            <person name="Martin F."/>
        </authorList>
    </citation>
    <scope>NUCLEOTIDE SEQUENCE</scope>
    <source>
        <strain evidence="1">DAOM 197198</strain>
    </source>
</reference>
<evidence type="ECO:0000313" key="1">
    <source>
        <dbReference type="EMBL" id="ESA19545.1"/>
    </source>
</evidence>
<organism evidence="1">
    <name type="scientific">Rhizophagus irregularis (strain DAOM 181602 / DAOM 197198 / MUCL 43194)</name>
    <name type="common">Arbuscular mycorrhizal fungus</name>
    <name type="synonym">Glomus intraradices</name>
    <dbReference type="NCBI Taxonomy" id="747089"/>
    <lineage>
        <taxon>Eukaryota</taxon>
        <taxon>Fungi</taxon>
        <taxon>Fungi incertae sedis</taxon>
        <taxon>Mucoromycota</taxon>
        <taxon>Glomeromycotina</taxon>
        <taxon>Glomeromycetes</taxon>
        <taxon>Glomerales</taxon>
        <taxon>Glomeraceae</taxon>
        <taxon>Rhizophagus</taxon>
    </lineage>
</organism>
<dbReference type="EMBL" id="KI278158">
    <property type="protein sequence ID" value="ESA19545.1"/>
    <property type="molecule type" value="Genomic_DNA"/>
</dbReference>
<sequence>MTKPIITKSRVSEIQDQEFEAFFATTYPDGIKRASFMARLANGRYVYHKDLGGLCNIYNEYGYEVFDTLINII</sequence>
<dbReference type="HOGENOM" id="CLU_2706084_0_0_1"/>
<dbReference type="AlphaFoldDB" id="U9UGQ8"/>